<name>A0A0A8Z6T0_ARUDO</name>
<evidence type="ECO:0000313" key="1">
    <source>
        <dbReference type="EMBL" id="JAD33393.1"/>
    </source>
</evidence>
<sequence length="29" mass="3736">MYWQWIMVFRINVHENTEMWIVGYTLYIV</sequence>
<proteinExistence type="predicted"/>
<dbReference type="AlphaFoldDB" id="A0A0A8Z6T0"/>
<reference evidence="1" key="1">
    <citation type="submission" date="2014-09" db="EMBL/GenBank/DDBJ databases">
        <authorList>
            <person name="Magalhaes I.L.F."/>
            <person name="Oliveira U."/>
            <person name="Santos F.R."/>
            <person name="Vidigal T.H.D.A."/>
            <person name="Brescovit A.D."/>
            <person name="Santos A.J."/>
        </authorList>
    </citation>
    <scope>NUCLEOTIDE SEQUENCE</scope>
    <source>
        <tissue evidence="1">Shoot tissue taken approximately 20 cm above the soil surface</tissue>
    </source>
</reference>
<reference evidence="1" key="2">
    <citation type="journal article" date="2015" name="Data Brief">
        <title>Shoot transcriptome of the giant reed, Arundo donax.</title>
        <authorList>
            <person name="Barrero R.A."/>
            <person name="Guerrero F.D."/>
            <person name="Moolhuijzen P."/>
            <person name="Goolsby J.A."/>
            <person name="Tidwell J."/>
            <person name="Bellgard S.E."/>
            <person name="Bellgard M.I."/>
        </authorList>
    </citation>
    <scope>NUCLEOTIDE SEQUENCE</scope>
    <source>
        <tissue evidence="1">Shoot tissue taken approximately 20 cm above the soil surface</tissue>
    </source>
</reference>
<dbReference type="EMBL" id="GBRH01264502">
    <property type="protein sequence ID" value="JAD33393.1"/>
    <property type="molecule type" value="Transcribed_RNA"/>
</dbReference>
<organism evidence="1">
    <name type="scientific">Arundo donax</name>
    <name type="common">Giant reed</name>
    <name type="synonym">Donax arundinaceus</name>
    <dbReference type="NCBI Taxonomy" id="35708"/>
    <lineage>
        <taxon>Eukaryota</taxon>
        <taxon>Viridiplantae</taxon>
        <taxon>Streptophyta</taxon>
        <taxon>Embryophyta</taxon>
        <taxon>Tracheophyta</taxon>
        <taxon>Spermatophyta</taxon>
        <taxon>Magnoliopsida</taxon>
        <taxon>Liliopsida</taxon>
        <taxon>Poales</taxon>
        <taxon>Poaceae</taxon>
        <taxon>PACMAD clade</taxon>
        <taxon>Arundinoideae</taxon>
        <taxon>Arundineae</taxon>
        <taxon>Arundo</taxon>
    </lineage>
</organism>
<protein>
    <submittedName>
        <fullName evidence="1">Uncharacterized protein</fullName>
    </submittedName>
</protein>
<accession>A0A0A8Z6T0</accession>